<feature type="chain" id="PRO_5046540004" description="Secreted protein" evidence="2">
    <location>
        <begin position="30"/>
        <end position="71"/>
    </location>
</feature>
<feature type="compositionally biased region" description="Basic and acidic residues" evidence="1">
    <location>
        <begin position="59"/>
        <end position="71"/>
    </location>
</feature>
<protein>
    <recommendedName>
        <fullName evidence="5">Secreted protein</fullName>
    </recommendedName>
</protein>
<feature type="region of interest" description="Disordered" evidence="1">
    <location>
        <begin position="49"/>
        <end position="71"/>
    </location>
</feature>
<reference evidence="3 4" key="1">
    <citation type="submission" date="2023-09" db="EMBL/GenBank/DDBJ databases">
        <authorList>
            <person name="Wang M."/>
        </authorList>
    </citation>
    <scope>NUCLEOTIDE SEQUENCE [LARGE SCALE GENOMIC DNA]</scope>
    <source>
        <strain evidence="3">GT-2023</strain>
        <tissue evidence="3">Liver</tissue>
    </source>
</reference>
<dbReference type="EMBL" id="JAYMGO010000003">
    <property type="protein sequence ID" value="KAL1278553.1"/>
    <property type="molecule type" value="Genomic_DNA"/>
</dbReference>
<evidence type="ECO:0000256" key="2">
    <source>
        <dbReference type="SAM" id="SignalP"/>
    </source>
</evidence>
<evidence type="ECO:0000313" key="4">
    <source>
        <dbReference type="Proteomes" id="UP001558613"/>
    </source>
</evidence>
<evidence type="ECO:0000313" key="3">
    <source>
        <dbReference type="EMBL" id="KAL1278553.1"/>
    </source>
</evidence>
<feature type="signal peptide" evidence="2">
    <location>
        <begin position="1"/>
        <end position="29"/>
    </location>
</feature>
<proteinExistence type="predicted"/>
<keyword evidence="2" id="KW-0732">Signal</keyword>
<name>A0ABR3NNK7_9TELE</name>
<sequence length="71" mass="7883">MCWLFKSRGRGSLHASAAVFLSLSVRLLALSTEGTGRGILVALIRESKESKEESEEVGEERPSLQHREIGW</sequence>
<evidence type="ECO:0008006" key="5">
    <source>
        <dbReference type="Google" id="ProtNLM"/>
    </source>
</evidence>
<gene>
    <name evidence="3" type="ORF">QQF64_025226</name>
</gene>
<organism evidence="3 4">
    <name type="scientific">Cirrhinus molitorella</name>
    <name type="common">mud carp</name>
    <dbReference type="NCBI Taxonomy" id="172907"/>
    <lineage>
        <taxon>Eukaryota</taxon>
        <taxon>Metazoa</taxon>
        <taxon>Chordata</taxon>
        <taxon>Craniata</taxon>
        <taxon>Vertebrata</taxon>
        <taxon>Euteleostomi</taxon>
        <taxon>Actinopterygii</taxon>
        <taxon>Neopterygii</taxon>
        <taxon>Teleostei</taxon>
        <taxon>Ostariophysi</taxon>
        <taxon>Cypriniformes</taxon>
        <taxon>Cyprinidae</taxon>
        <taxon>Labeoninae</taxon>
        <taxon>Labeonini</taxon>
        <taxon>Cirrhinus</taxon>
    </lineage>
</organism>
<comment type="caution">
    <text evidence="3">The sequence shown here is derived from an EMBL/GenBank/DDBJ whole genome shotgun (WGS) entry which is preliminary data.</text>
</comment>
<keyword evidence="4" id="KW-1185">Reference proteome</keyword>
<dbReference type="Proteomes" id="UP001558613">
    <property type="component" value="Unassembled WGS sequence"/>
</dbReference>
<accession>A0ABR3NNK7</accession>
<evidence type="ECO:0000256" key="1">
    <source>
        <dbReference type="SAM" id="MobiDB-lite"/>
    </source>
</evidence>